<reference evidence="1 2" key="1">
    <citation type="journal article" date="2013" name="Genome Biol. Evol.">
        <title>The evolution of genomic instability in the obligate endosymbionts of whiteflies.</title>
        <authorList>
            <person name="Sloan D.B."/>
            <person name="Moran N.A."/>
        </authorList>
    </citation>
    <scope>NUCLEOTIDE SEQUENCE [LARGE SCALE GENOMIC DNA]</scope>
    <source>
        <strain evidence="1 2">TV</strain>
    </source>
</reference>
<gene>
    <name evidence="1" type="ORF">PalTV_184</name>
</gene>
<evidence type="ECO:0000313" key="1">
    <source>
        <dbReference type="EMBL" id="AGI27169.1"/>
    </source>
</evidence>
<dbReference type="Pfam" id="PF01715">
    <property type="entry name" value="IPPT"/>
    <property type="match status" value="1"/>
</dbReference>
<evidence type="ECO:0000313" key="2">
    <source>
        <dbReference type="Proteomes" id="UP000012083"/>
    </source>
</evidence>
<dbReference type="AlphaFoldDB" id="A0A8D3X7I2"/>
<keyword evidence="1" id="KW-0808">Transferase</keyword>
<dbReference type="KEGG" id="pld:PalTV_184"/>
<proteinExistence type="predicted"/>
<dbReference type="EMBL" id="CP004358">
    <property type="protein sequence ID" value="AGI27169.1"/>
    <property type="molecule type" value="Genomic_DNA"/>
</dbReference>
<name>A0A8D3X7I2_9GAMM</name>
<dbReference type="Gene3D" id="3.40.50.300">
    <property type="entry name" value="P-loop containing nucleotide triphosphate hydrolases"/>
    <property type="match status" value="1"/>
</dbReference>
<dbReference type="Proteomes" id="UP000012083">
    <property type="component" value="Chromosome"/>
</dbReference>
<accession>A0A8D3X7I2</accession>
<organism evidence="1 2">
    <name type="scientific">Candidatus Portiera aleyrodidarum TV</name>
    <dbReference type="NCBI Taxonomy" id="1297582"/>
    <lineage>
        <taxon>Bacteria</taxon>
        <taxon>Pseudomonadati</taxon>
        <taxon>Pseudomonadota</taxon>
        <taxon>Gammaproteobacteria</taxon>
        <taxon>Candidatus Johnevansiales</taxon>
        <taxon>Candidatus Johnevansiaceae</taxon>
        <taxon>Candidatus Portiera</taxon>
    </lineage>
</organism>
<dbReference type="InterPro" id="IPR027417">
    <property type="entry name" value="P-loop_NTPase"/>
</dbReference>
<sequence length="104" mass="12707">MFEKGFITEVERLKNMNNMYLELPAMRSIGYRQIWEFIEGKYNFIILKEKILSATRNLAKKQKVWLRKYKDAFWLDAYNPKILDMILYLLQSNITESWKKNYNI</sequence>
<dbReference type="GO" id="GO:0016740">
    <property type="term" value="F:transferase activity"/>
    <property type="evidence" value="ECO:0007669"/>
    <property type="project" value="UniProtKB-KW"/>
</dbReference>
<protein>
    <submittedName>
        <fullName evidence="1">IPP transferase family protein</fullName>
    </submittedName>
</protein>